<evidence type="ECO:0000256" key="7">
    <source>
        <dbReference type="ARBA" id="ARBA00019373"/>
    </source>
</evidence>
<keyword evidence="22" id="KW-1185">Reference proteome</keyword>
<feature type="transmembrane region" description="Helical" evidence="19">
    <location>
        <begin position="6"/>
        <end position="35"/>
    </location>
</feature>
<name>A0A1I4P7P1_9PROT</name>
<reference evidence="20" key="2">
    <citation type="submission" date="2021-02" db="EMBL/GenBank/DDBJ databases">
        <authorList>
            <person name="Han P."/>
        </authorList>
    </citation>
    <scope>NUCLEOTIDE SEQUENCE</scope>
    <source>
        <strain evidence="20">Nitrosomonas nitrosa 18-3D</strain>
    </source>
</reference>
<keyword evidence="9" id="KW-0444">Lipid biosynthesis</keyword>
<comment type="subcellular location">
    <subcellularLocation>
        <location evidence="2">Cell membrane</location>
        <topology evidence="2">Multi-pass membrane protein</topology>
    </subcellularLocation>
</comment>
<dbReference type="PANTHER" id="PTHR46382:SF1">
    <property type="entry name" value="PHOSPHATIDATE CYTIDYLYLTRANSFERASE"/>
    <property type="match status" value="1"/>
</dbReference>
<keyword evidence="8" id="KW-1003">Cell membrane</keyword>
<accession>A0A1I4P7P1</accession>
<evidence type="ECO:0000256" key="2">
    <source>
        <dbReference type="ARBA" id="ARBA00004651"/>
    </source>
</evidence>
<evidence type="ECO:0000256" key="13">
    <source>
        <dbReference type="ARBA" id="ARBA00022989"/>
    </source>
</evidence>
<comment type="pathway">
    <text evidence="4">Lipid metabolism.</text>
</comment>
<evidence type="ECO:0000256" key="5">
    <source>
        <dbReference type="ARBA" id="ARBA00010185"/>
    </source>
</evidence>
<feature type="transmembrane region" description="Helical" evidence="19">
    <location>
        <begin position="55"/>
        <end position="73"/>
    </location>
</feature>
<dbReference type="GO" id="GO:0005886">
    <property type="term" value="C:plasma membrane"/>
    <property type="evidence" value="ECO:0007669"/>
    <property type="project" value="UniProtKB-SubCell"/>
</dbReference>
<evidence type="ECO:0000313" key="22">
    <source>
        <dbReference type="Proteomes" id="UP000199561"/>
    </source>
</evidence>
<comment type="pathway">
    <text evidence="3 18">Phospholipid metabolism; CDP-diacylglycerol biosynthesis; CDP-diacylglycerol from sn-glycerol 3-phosphate: step 3/3.</text>
</comment>
<keyword evidence="11 18" id="KW-0812">Transmembrane</keyword>
<evidence type="ECO:0000256" key="1">
    <source>
        <dbReference type="ARBA" id="ARBA00001698"/>
    </source>
</evidence>
<evidence type="ECO:0000256" key="19">
    <source>
        <dbReference type="SAM" id="Phobius"/>
    </source>
</evidence>
<dbReference type="UniPathway" id="UPA00557">
    <property type="reaction ID" value="UER00614"/>
</dbReference>
<keyword evidence="10 18" id="KW-0808">Transferase</keyword>
<evidence type="ECO:0000256" key="16">
    <source>
        <dbReference type="ARBA" id="ARBA00023209"/>
    </source>
</evidence>
<dbReference type="GO" id="GO:0016024">
    <property type="term" value="P:CDP-diacylglycerol biosynthetic process"/>
    <property type="evidence" value="ECO:0007669"/>
    <property type="project" value="UniProtKB-UniPathway"/>
</dbReference>
<evidence type="ECO:0000256" key="8">
    <source>
        <dbReference type="ARBA" id="ARBA00022475"/>
    </source>
</evidence>
<keyword evidence="16" id="KW-0594">Phospholipid biosynthesis</keyword>
<dbReference type="Proteomes" id="UP000199561">
    <property type="component" value="Unassembled WGS sequence"/>
</dbReference>
<keyword evidence="15 19" id="KW-0472">Membrane</keyword>
<evidence type="ECO:0000256" key="18">
    <source>
        <dbReference type="RuleBase" id="RU003938"/>
    </source>
</evidence>
<evidence type="ECO:0000256" key="17">
    <source>
        <dbReference type="ARBA" id="ARBA00023264"/>
    </source>
</evidence>
<protein>
    <recommendedName>
        <fullName evidence="7 18">Phosphatidate cytidylyltransferase</fullName>
        <ecNumber evidence="6 18">2.7.7.41</ecNumber>
    </recommendedName>
</protein>
<feature type="transmembrane region" description="Helical" evidence="19">
    <location>
        <begin position="256"/>
        <end position="274"/>
    </location>
</feature>
<feature type="transmembrane region" description="Helical" evidence="19">
    <location>
        <begin position="203"/>
        <end position="223"/>
    </location>
</feature>
<feature type="transmembrane region" description="Helical" evidence="19">
    <location>
        <begin position="114"/>
        <end position="134"/>
    </location>
</feature>
<dbReference type="EMBL" id="CAJNAP010000023">
    <property type="protein sequence ID" value="CAE6509917.1"/>
    <property type="molecule type" value="Genomic_DNA"/>
</dbReference>
<dbReference type="Proteomes" id="UP000601736">
    <property type="component" value="Unassembled WGS sequence"/>
</dbReference>
<keyword evidence="14" id="KW-0443">Lipid metabolism</keyword>
<evidence type="ECO:0000256" key="9">
    <source>
        <dbReference type="ARBA" id="ARBA00022516"/>
    </source>
</evidence>
<dbReference type="EMBL" id="FOUF01000010">
    <property type="protein sequence ID" value="SFM23645.1"/>
    <property type="molecule type" value="Genomic_DNA"/>
</dbReference>
<evidence type="ECO:0000256" key="14">
    <source>
        <dbReference type="ARBA" id="ARBA00023098"/>
    </source>
</evidence>
<feature type="transmembrane region" description="Helical" evidence="19">
    <location>
        <begin position="140"/>
        <end position="159"/>
    </location>
</feature>
<reference evidence="21 22" key="1">
    <citation type="submission" date="2016-10" db="EMBL/GenBank/DDBJ databases">
        <authorList>
            <person name="de Groot N.N."/>
        </authorList>
    </citation>
    <scope>NUCLEOTIDE SEQUENCE [LARGE SCALE GENOMIC DNA]</scope>
    <source>
        <strain evidence="21 22">Nm146</strain>
    </source>
</reference>
<evidence type="ECO:0000256" key="11">
    <source>
        <dbReference type="ARBA" id="ARBA00022692"/>
    </source>
</evidence>
<comment type="similarity">
    <text evidence="5 18">Belongs to the CDS family.</text>
</comment>
<dbReference type="Pfam" id="PF01148">
    <property type="entry name" value="CTP_transf_1"/>
    <property type="match status" value="1"/>
</dbReference>
<dbReference type="PANTHER" id="PTHR46382">
    <property type="entry name" value="PHOSPHATIDATE CYTIDYLYLTRANSFERASE"/>
    <property type="match status" value="1"/>
</dbReference>
<evidence type="ECO:0000313" key="21">
    <source>
        <dbReference type="EMBL" id="SFM23645.1"/>
    </source>
</evidence>
<evidence type="ECO:0000256" key="10">
    <source>
        <dbReference type="ARBA" id="ARBA00022679"/>
    </source>
</evidence>
<evidence type="ECO:0000256" key="15">
    <source>
        <dbReference type="ARBA" id="ARBA00023136"/>
    </source>
</evidence>
<gene>
    <name evidence="20" type="ORF">NMYAN_30242</name>
    <name evidence="21" type="ORF">SAMN05421880_11030</name>
</gene>
<dbReference type="GO" id="GO:0004605">
    <property type="term" value="F:phosphatidate cytidylyltransferase activity"/>
    <property type="evidence" value="ECO:0007669"/>
    <property type="project" value="UniProtKB-EC"/>
</dbReference>
<dbReference type="STRING" id="52442.SAMN05421880_11030"/>
<keyword evidence="13 19" id="KW-1133">Transmembrane helix</keyword>
<feature type="transmembrane region" description="Helical" evidence="19">
    <location>
        <begin position="85"/>
        <end position="107"/>
    </location>
</feature>
<evidence type="ECO:0000256" key="3">
    <source>
        <dbReference type="ARBA" id="ARBA00005119"/>
    </source>
</evidence>
<comment type="catalytic activity">
    <reaction evidence="1 18">
        <text>a 1,2-diacyl-sn-glycero-3-phosphate + CTP + H(+) = a CDP-1,2-diacyl-sn-glycerol + diphosphate</text>
        <dbReference type="Rhea" id="RHEA:16229"/>
        <dbReference type="ChEBI" id="CHEBI:15378"/>
        <dbReference type="ChEBI" id="CHEBI:33019"/>
        <dbReference type="ChEBI" id="CHEBI:37563"/>
        <dbReference type="ChEBI" id="CHEBI:58332"/>
        <dbReference type="ChEBI" id="CHEBI:58608"/>
        <dbReference type="EC" id="2.7.7.41"/>
    </reaction>
</comment>
<evidence type="ECO:0000256" key="4">
    <source>
        <dbReference type="ARBA" id="ARBA00005189"/>
    </source>
</evidence>
<evidence type="ECO:0000256" key="6">
    <source>
        <dbReference type="ARBA" id="ARBA00012487"/>
    </source>
</evidence>
<dbReference type="AlphaFoldDB" id="A0A1I4P7P1"/>
<keyword evidence="17" id="KW-1208">Phospholipid metabolism</keyword>
<evidence type="ECO:0000256" key="12">
    <source>
        <dbReference type="ARBA" id="ARBA00022695"/>
    </source>
</evidence>
<feature type="transmembrane region" description="Helical" evidence="19">
    <location>
        <begin position="180"/>
        <end position="197"/>
    </location>
</feature>
<dbReference type="EC" id="2.7.7.41" evidence="6 18"/>
<proteinExistence type="inferred from homology"/>
<dbReference type="InterPro" id="IPR000374">
    <property type="entry name" value="PC_trans"/>
</dbReference>
<sequence length="276" mass="30157">MLKTRILTAAILIVFFLSALFYFPSIFWGILLLALTVTAAHEWCKLGNFTTRQSILYLIITTLLGGELLLWLSEVVVHTPNHSGMLWLYALSCLFWVIAAPILLATAQPIKRPSLLMFSGWLVLLPTCMALYQLRAIDPWLLLGLMSVVWISDSAAYFTGRAFGKHKLAPSISPGKTWEGVAGALVAVFCYALIWGLMADKAYGFSVIGLILLSLILTALGIVGDLFESLMKRHAGVKDSGNILPGHGGILDRIDALTSTLPVAILVFLIINSLEL</sequence>
<evidence type="ECO:0000313" key="20">
    <source>
        <dbReference type="EMBL" id="CAE6509917.1"/>
    </source>
</evidence>
<organism evidence="21 22">
    <name type="scientific">Nitrosomonas nitrosa</name>
    <dbReference type="NCBI Taxonomy" id="52442"/>
    <lineage>
        <taxon>Bacteria</taxon>
        <taxon>Pseudomonadati</taxon>
        <taxon>Pseudomonadota</taxon>
        <taxon>Betaproteobacteria</taxon>
        <taxon>Nitrosomonadales</taxon>
        <taxon>Nitrosomonadaceae</taxon>
        <taxon>Nitrosomonas</taxon>
    </lineage>
</organism>
<dbReference type="RefSeq" id="WP_090667878.1">
    <property type="nucleotide sequence ID" value="NZ_CAJNAP010000023.1"/>
</dbReference>
<keyword evidence="12 18" id="KW-0548">Nucleotidyltransferase</keyword>
<dbReference type="PROSITE" id="PS01315">
    <property type="entry name" value="CDS"/>
    <property type="match status" value="1"/>
</dbReference>